<sequence>MNNIKLYQCKYLAEIYVKNKEINEYLSILQYVDSSNLESAKCFKVFIFDEFPNTVSNDIIQENIYDNVIQYRKLENEDASNDQLDSIIPDGKKKYMLNSNIAEKEKYKNYPIDGNNTRNKNDKKYFEIYIFYDEVIDINMIPQMLGMSIYESSFNLEEFERTKNKLIMCKSSGSNTDENNGKGYDSNIDICELKNGKLKNIFKSLNIQTIDSFTGSLIKLPFEVNSEKDEFVEKIRNSTAWFIIYCKNVKIIHMNINHNFNLKWKKYIQYKNISALEGEKFINKDIKYYGIEYSTEIFFSKYIVYDNDIIDNTVYDSMLRIYFLYKEHEELYDKISNIDIYNKLYISEFVFTSVVNLFGNLSIYIKDENNKNILISDICNNRFIPLICNAYIEFLLLLREQNISNRNYNFSSYFPLLDITSKGKINQLIYSIYNEIFDEEKNLKLIFNGKKWMHFSECTFVTNELKNIFEMGILDIMEYSEIMNIVFLEDKIKTAIYYYLNVLSKQIESDNLIKKILGYNLRYIEDIPNDIINNIELFHKNISVKNMLEKNKKCKFLHEIIINNIEHVHFENLLPILVYLVQLEPENVDDLRNIPCFPNQNKKLKKINELIFTVDKEYYKESIDIKCNNEKIQDEYDICNQINRHTISNDNLISIEFMDKIKNEDIEKLRLLGLTIIYEEYKLNDNIHDILLDLDKLFFSTMTYENKITILNKIIYQLEKNIIDLENPAILNDLKNIFFLPIYKSKNYNYIRLDNDAAINNKITKNKESHNYFSCNLKKKDTIKTINNNELNYSNISDLNSNSCNNIKKGNFEIEYDDITSNNTANAENNNSNDIIEKIDDTNITHFIRINEGYDKKYFNVIFLKKKCYCIDNIKVSPKLCELLELKKKPQLNDVINHLEIIINNSANTRFQNISKIYEDIYEYFEHLIFSENKINDKTCNEIKENDKMKTISQKIENKKDIKTEEYERFKNFIKESKFIFIKNKLWKSNNVFFLRNCIPLNLFICELPKLYKIKYPNLMSLSGIQLKLKHSKLVNILNKIRNSFNNNKKNIKSRNNENKINDDNFKEDKSMQLTGLLKMSYINTLNMIDISICDESNIPNFIEIEKLSPMKNSNILYNKKMVSSESLIKPLECKCFEKIYLPNINYVLIKKNECIYIKNSVLYKNSKEKNVIHKDIKENIINLLNIPIKTIEQNTVERTGSVPKIARKKTLKSCYPISNKMNIKSVKDGLKISQTAEKKSSINFSSTTTITRKYSKFNAEKKKGIATTVVTNINKRIMTKSTIVDKKQIKFPLKESKDVVDINTSLKRKFPLTLKNKINNINKVYNKESSIIKSSKKKVENKGNKISEPNLFKDIKNLIYFLDDIGCFDVNFIIDKRIFEENYIPKPFLKMARMYLYIKVKKKIYEDFLFNKEDLIEYAHTHNISNYKEYINAENNNTESFKSCTDLICLYLFENFSSILDSLLVFNNNKFFEWYPKVNEECNNGNEKINGSNFNYQNKFTNTEIQNENNLCIDNMGVNPLGMFPDNVDKLDGNGDIKSTDLSEINKIPNDKAKNKKKLYKKICSFNNKDKEVLKKLFFYNYFQDDKKNEDNNDNLCRPLTVANFKHKESKIKKFNTMHSVLQNNKAIEEINKNTFYKGKTELNFGKMLSINKQNETNNSDYSNIILIRMYKNDTVLSHIKCIEKAFLECKKFNEKFLLFSKNLVKLNFIKIDGKVEQLTSLVLTMSENHFQLREKFYKNRKEVEDSDKNIESKSNGNMVKINDEENFNSTVNKNLEMFLQCQIYSGNKSSRWIIGFLNDVGISICFEHYQLFRKHFLFQNLNVIYTIDNLPMHIKWSSLKNNCNIKKLKNIKNFEVAINSISNLYNNFLKLAHRNAVKKLLKHDTSKILYKHKNKWVKKKKTANFDTTLNVITEENCTNRRANICNDSEFNNVNYDKQNMAFSYIYKINKNDIKNFNEIYKVIKSKYLNFIPKNYDKNDLFSHVIKHVFMNCNELKILPCLKKRDNIYSLYWGNMHDCINIYPFCKYLNSLTFFMLDLGLTILLPYFEIDNIIHLHKMVDEDNNNKSGNKGNASETIDKEFDIKNVNDERKKKNIEDKNNLFLDIKKDQPNISKTTINNDSNQNKNHGKVCNLTPVLLRNAIKKTFSAFKHFIKECLDEKNISTILYLFDYVFSDFKQNNSVNGLVRCVTNISLLVILYCDISYLKGNIHKYVDWEDGEESIYNEVKESDVKSNETKNYEIVSDIVNSDLERFNGMSNKDDDTKSIDYNTNTFHPFFYNNKNFRDTKFTYVNNFVKIKNNNFNSDLFYNFDCINFIKYSENSQIYYSKYFYLFNLNEVTFINADFYSVYSLSLLIDANIIVKLTFDNLTSILNGNIYPHIFHYCNSFNMNEYNKTELLDDSCKENYNLISKDDKHILNMDSDKNNSNNNNDNDLIISQCPNINRIGDIIVNDNGKEKDCLLSLMYNAIKIPYDFKIIAYNKSLLHMIVELYNENEGTIFLNKLKEFRLLITLDSNKSDELDKKYMYVHNICDIKNIIGNKFKDDNIEEILFLLGYRKICNAELLSNTIIGKYLINDYEDLMLSLYKNAKYLKWGILNNNDINVLLNIFLLNIKFNSNNMFYLKSLPIFYSLNHSKFLNILDKNKNYIVINSKNIDLLALIISEIVEYYDINTNSKSHTMSNKIDIINICDYNKDDIRVNYNRVNNIYNDNDNRINSYTVKFNKKYSNDNFSIIDNNCEKDTIHNLIKLDENKKEEQFLHSNLQLTNGVISDYGDTYDDDTDSHKIYNNINNVDNIIDISNENTIYKIKYIFLHHFDININFWKHINIECWNFYNVIKHFFYGILVNSINENLFQNIILYIYKEYEDVVENQYRETYNKNNYVNNIYNAKNLINSEFSYEHYFKDIFCELRELRLKFKSNFQISQLYNKNYDIFKEFINDNRLFKFVHLSNFKYEQEFLENMHFHVMPNITELNDILSILIYVLKNNNNLLDSFDIKIIFNNTHTDCSKYTTNFNEQNLDKKINSILKYTNDNFQILIKNKNDNFVYLLKSLIYKLMNTNKFSEQIKSYTNLYNFYRQNNSSNIQNFIEKETIKINNDISIYYDNDNHNKNNYLDNFKGNEYTAGENHGSDTGNNNGGNNVYPRDGIKCNNNFNESERKNGGPLVLNKQDTWYNKHNKRKTI</sequence>
<proteinExistence type="predicted"/>
<name>A0A0Y9Y085_PLABE</name>
<protein>
    <submittedName>
        <fullName evidence="2">Uncharacterized protein</fullName>
    </submittedName>
</protein>
<evidence type="ECO:0000313" key="3">
    <source>
        <dbReference type="EMBL" id="SCO61394.1"/>
    </source>
</evidence>
<feature type="region of interest" description="Disordered" evidence="1">
    <location>
        <begin position="3125"/>
        <end position="3144"/>
    </location>
</feature>
<feature type="region of interest" description="Disordered" evidence="1">
    <location>
        <begin position="3151"/>
        <end position="3183"/>
    </location>
</feature>
<reference evidence="2 4" key="1">
    <citation type="submission" date="2016-02" db="EMBL/GenBank/DDBJ databases">
        <authorList>
            <consortium name="Pathogen Informatics"/>
        </authorList>
    </citation>
    <scope>NUCLEOTIDE SEQUENCE [LARGE SCALE GENOMIC DNA]</scope>
    <source>
        <strain evidence="2 4">K173</strain>
        <strain evidence="3 5">SP11 RLL</strain>
    </source>
</reference>
<dbReference type="Proteomes" id="UP000219974">
    <property type="component" value="Chromosome 11"/>
</dbReference>
<gene>
    <name evidence="2" type="ORF">PBK173_000301800</name>
    <name evidence="3" type="ORF">PBSP11RLL_000293900</name>
</gene>
<evidence type="ECO:0000256" key="1">
    <source>
        <dbReference type="SAM" id="MobiDB-lite"/>
    </source>
</evidence>
<evidence type="ECO:0000313" key="4">
    <source>
        <dbReference type="Proteomes" id="UP000069549"/>
    </source>
</evidence>
<evidence type="ECO:0000313" key="2">
    <source>
        <dbReference type="EMBL" id="CXI67733.1"/>
    </source>
</evidence>
<dbReference type="EMBL" id="LT608275">
    <property type="protein sequence ID" value="SCO61394.1"/>
    <property type="molecule type" value="Genomic_DNA"/>
</dbReference>
<dbReference type="EMBL" id="LT160031">
    <property type="protein sequence ID" value="CXI67733.1"/>
    <property type="molecule type" value="Genomic_DNA"/>
</dbReference>
<dbReference type="Proteomes" id="UP000069549">
    <property type="component" value="Chromosome 11"/>
</dbReference>
<evidence type="ECO:0000313" key="5">
    <source>
        <dbReference type="Proteomes" id="UP000219974"/>
    </source>
</evidence>
<organism evidence="2 4">
    <name type="scientific">Plasmodium berghei</name>
    <dbReference type="NCBI Taxonomy" id="5821"/>
    <lineage>
        <taxon>Eukaryota</taxon>
        <taxon>Sar</taxon>
        <taxon>Alveolata</taxon>
        <taxon>Apicomplexa</taxon>
        <taxon>Aconoidasida</taxon>
        <taxon>Haemosporida</taxon>
        <taxon>Plasmodiidae</taxon>
        <taxon>Plasmodium</taxon>
        <taxon>Plasmodium (Vinckeia)</taxon>
    </lineage>
</organism>
<accession>A0A0Y9Y085</accession>
<dbReference type="VEuPathDB" id="PlasmoDB:PBANKA_1135900"/>